<dbReference type="InterPro" id="IPR016181">
    <property type="entry name" value="Acyl_CoA_acyltransferase"/>
</dbReference>
<evidence type="ECO:0000313" key="5">
    <source>
        <dbReference type="Proteomes" id="UP000255549"/>
    </source>
</evidence>
<dbReference type="STRING" id="1141106.GCA_000308095_02120"/>
<reference evidence="4 5" key="1">
    <citation type="submission" date="2018-06" db="EMBL/GenBank/DDBJ databases">
        <authorList>
            <consortium name="Pathogen Informatics"/>
            <person name="Doyle S."/>
        </authorList>
    </citation>
    <scope>NUCLEOTIDE SEQUENCE [LARGE SCALE GENOMIC DNA]</scope>
    <source>
        <strain evidence="5">NCTC 11048</strain>
    </source>
</reference>
<dbReference type="Gene3D" id="3.40.630.30">
    <property type="match status" value="1"/>
</dbReference>
<proteinExistence type="inferred from homology"/>
<comment type="similarity">
    <text evidence="1">Belongs to the UPF0039 (ElaA) family.</text>
</comment>
<organism evidence="4 5">
    <name type="scientific">Staphylococcus intermedius NCTC 11048</name>
    <dbReference type="NCBI Taxonomy" id="1141106"/>
    <lineage>
        <taxon>Bacteria</taxon>
        <taxon>Bacillati</taxon>
        <taxon>Bacillota</taxon>
        <taxon>Bacilli</taxon>
        <taxon>Bacillales</taxon>
        <taxon>Staphylococcaceae</taxon>
        <taxon>Staphylococcus</taxon>
        <taxon>Staphylococcus intermedius group</taxon>
    </lineage>
</organism>
<dbReference type="AlphaFoldDB" id="A0A380G9V7"/>
<name>A0A380G9V7_STAIN</name>
<gene>
    <name evidence="4" type="ORF">NCTC11048_02288</name>
</gene>
<dbReference type="SUPFAM" id="SSF55729">
    <property type="entry name" value="Acyl-CoA N-acyltransferases (Nat)"/>
    <property type="match status" value="1"/>
</dbReference>
<dbReference type="PROSITE" id="PS51186">
    <property type="entry name" value="GNAT"/>
    <property type="match status" value="1"/>
</dbReference>
<feature type="domain" description="N-acetyltransferase" evidence="3">
    <location>
        <begin position="1"/>
        <end position="141"/>
    </location>
</feature>
<evidence type="ECO:0000256" key="1">
    <source>
        <dbReference type="ARBA" id="ARBA00009623"/>
    </source>
</evidence>
<dbReference type="CDD" id="cd04301">
    <property type="entry name" value="NAT_SF"/>
    <property type="match status" value="1"/>
</dbReference>
<dbReference type="GO" id="GO:0004343">
    <property type="term" value="F:glucosamine 6-phosphate N-acetyltransferase activity"/>
    <property type="evidence" value="ECO:0007669"/>
    <property type="project" value="TreeGrafter"/>
</dbReference>
<evidence type="ECO:0000259" key="3">
    <source>
        <dbReference type="PROSITE" id="PS51186"/>
    </source>
</evidence>
<keyword evidence="4" id="KW-0808">Transferase</keyword>
<dbReference type="Pfam" id="PF13673">
    <property type="entry name" value="Acetyltransf_10"/>
    <property type="match status" value="1"/>
</dbReference>
<dbReference type="PANTHER" id="PTHR13355:SF11">
    <property type="entry name" value="GLUCOSAMINE 6-PHOSPHATE N-ACETYLTRANSFERASE"/>
    <property type="match status" value="1"/>
</dbReference>
<evidence type="ECO:0000313" key="4">
    <source>
        <dbReference type="EMBL" id="SUM47216.1"/>
    </source>
</evidence>
<evidence type="ECO:0000256" key="2">
    <source>
        <dbReference type="ARBA" id="ARBA00029740"/>
    </source>
</evidence>
<keyword evidence="5" id="KW-1185">Reference proteome</keyword>
<dbReference type="Proteomes" id="UP000255549">
    <property type="component" value="Unassembled WGS sequence"/>
</dbReference>
<dbReference type="OrthoDB" id="9796171at2"/>
<protein>
    <recommendedName>
        <fullName evidence="2">GCN5-related N-acetyltransferase</fullName>
    </recommendedName>
</protein>
<dbReference type="RefSeq" id="WP_019167710.1">
    <property type="nucleotide sequence ID" value="NZ_CAIB01000063.1"/>
</dbReference>
<dbReference type="InterPro" id="IPR000182">
    <property type="entry name" value="GNAT_dom"/>
</dbReference>
<accession>A0A380G9V7</accession>
<dbReference type="EMBL" id="UHDP01000003">
    <property type="protein sequence ID" value="SUM47216.1"/>
    <property type="molecule type" value="Genomic_DNA"/>
</dbReference>
<dbReference type="InterPro" id="IPR039143">
    <property type="entry name" value="GNPNAT1-like"/>
</dbReference>
<sequence length="143" mass="16509">MIKKVETEQEYQDVLFVRETVFIHEQGVSREEEIDEHEHTAQYFIAYNDNQEPIATARFRNVEGSAKVERVAVVKSARGLGIGKQLMQYLEQAAHKQGYHHFKLGAQTHAIPFYESLGYHAYGDEFLDAGIPHYNMEKHLVES</sequence>
<dbReference type="PANTHER" id="PTHR13355">
    <property type="entry name" value="GLUCOSAMINE 6-PHOSPHATE N-ACETYLTRANSFERASE"/>
    <property type="match status" value="1"/>
</dbReference>